<dbReference type="InterPro" id="IPR002328">
    <property type="entry name" value="ADH_Zn_CS"/>
</dbReference>
<dbReference type="SUPFAM" id="SSF50129">
    <property type="entry name" value="GroES-like"/>
    <property type="match status" value="1"/>
</dbReference>
<feature type="domain" description="Enoyl reductase (ER)" evidence="9">
    <location>
        <begin position="20"/>
        <end position="352"/>
    </location>
</feature>
<gene>
    <name evidence="10" type="ORF">B0I71DRAFT_175196</name>
</gene>
<dbReference type="PANTHER" id="PTHR42940:SF3">
    <property type="entry name" value="ALCOHOL DEHYDROGENASE 1-RELATED"/>
    <property type="match status" value="1"/>
</dbReference>
<keyword evidence="7" id="KW-0520">NAD</keyword>
<dbReference type="Gene3D" id="3.90.180.10">
    <property type="entry name" value="Medium-chain alcohol dehydrogenases, catalytic domain"/>
    <property type="match status" value="1"/>
</dbReference>
<evidence type="ECO:0000259" key="9">
    <source>
        <dbReference type="SMART" id="SM00829"/>
    </source>
</evidence>
<dbReference type="GO" id="GO:0005737">
    <property type="term" value="C:cytoplasm"/>
    <property type="evidence" value="ECO:0007669"/>
    <property type="project" value="TreeGrafter"/>
</dbReference>
<dbReference type="FunFam" id="3.40.50.720:FF:000039">
    <property type="entry name" value="Alcohol dehydrogenase AdhP"/>
    <property type="match status" value="1"/>
</dbReference>
<dbReference type="PANTHER" id="PTHR42940">
    <property type="entry name" value="ALCOHOL DEHYDROGENASE 1-RELATED"/>
    <property type="match status" value="1"/>
</dbReference>
<dbReference type="PROSITE" id="PS00059">
    <property type="entry name" value="ADH_ZINC"/>
    <property type="match status" value="1"/>
</dbReference>
<keyword evidence="5 8" id="KW-0862">Zinc</keyword>
<evidence type="ECO:0000256" key="8">
    <source>
        <dbReference type="RuleBase" id="RU361277"/>
    </source>
</evidence>
<dbReference type="InterPro" id="IPR020843">
    <property type="entry name" value="ER"/>
</dbReference>
<evidence type="ECO:0000256" key="5">
    <source>
        <dbReference type="ARBA" id="ARBA00022833"/>
    </source>
</evidence>
<evidence type="ECO:0000256" key="6">
    <source>
        <dbReference type="ARBA" id="ARBA00023002"/>
    </source>
</evidence>
<protein>
    <recommendedName>
        <fullName evidence="3">alcohol dehydrogenase</fullName>
        <ecNumber evidence="3">1.1.1.1</ecNumber>
    </recommendedName>
</protein>
<dbReference type="InterPro" id="IPR013154">
    <property type="entry name" value="ADH-like_N"/>
</dbReference>
<dbReference type="Gene3D" id="3.40.50.720">
    <property type="entry name" value="NAD(P)-binding Rossmann-like Domain"/>
    <property type="match status" value="1"/>
</dbReference>
<dbReference type="EMBL" id="KZ859001">
    <property type="protein sequence ID" value="RDW25457.1"/>
    <property type="molecule type" value="Genomic_DNA"/>
</dbReference>
<dbReference type="EC" id="1.1.1.1" evidence="3"/>
<comment type="similarity">
    <text evidence="2 8">Belongs to the zinc-containing alcohol dehydrogenase family.</text>
</comment>
<accession>A0A371C570</accession>
<dbReference type="SUPFAM" id="SSF51735">
    <property type="entry name" value="NAD(P)-binding Rossmann-fold domains"/>
    <property type="match status" value="1"/>
</dbReference>
<dbReference type="VEuPathDB" id="FungiDB:YALI1_E09329g"/>
<evidence type="ECO:0000256" key="3">
    <source>
        <dbReference type="ARBA" id="ARBA00013190"/>
    </source>
</evidence>
<keyword evidence="6" id="KW-0560">Oxidoreductase</keyword>
<dbReference type="VEuPathDB" id="FungiDB:YALI0_E07766g"/>
<keyword evidence="4 8" id="KW-0479">Metal-binding</keyword>
<evidence type="ECO:0000256" key="1">
    <source>
        <dbReference type="ARBA" id="ARBA00001947"/>
    </source>
</evidence>
<dbReference type="Pfam" id="PF00107">
    <property type="entry name" value="ADH_zinc_N"/>
    <property type="match status" value="1"/>
</dbReference>
<evidence type="ECO:0000313" key="10">
    <source>
        <dbReference type="EMBL" id="RDW25457.1"/>
    </source>
</evidence>
<dbReference type="CDD" id="cd08297">
    <property type="entry name" value="CAD3"/>
    <property type="match status" value="1"/>
</dbReference>
<dbReference type="Proteomes" id="UP000256601">
    <property type="component" value="Unassembled WGS sequence"/>
</dbReference>
<reference evidence="10 11" key="1">
    <citation type="submission" date="2018-07" db="EMBL/GenBank/DDBJ databases">
        <title>Draft Genome Assemblies for Five Robust Yarrowia lipolytica Strains Exhibiting High Lipid Production and Pentose Sugar Utilization and Sugar Alcohol Secretion from Undetoxified Lignocellulosic Biomass Hydrolysates.</title>
        <authorList>
            <consortium name="DOE Joint Genome Institute"/>
            <person name="Walker C."/>
            <person name="Ryu S."/>
            <person name="Na H."/>
            <person name="Zane M."/>
            <person name="LaButti K."/>
            <person name="Lipzen A."/>
            <person name="Haridas S."/>
            <person name="Barry K."/>
            <person name="Grigoriev I.V."/>
            <person name="Quarterman J."/>
            <person name="Slininger P."/>
            <person name="Dien B."/>
            <person name="Trinh C.T."/>
        </authorList>
    </citation>
    <scope>NUCLEOTIDE SEQUENCE [LARGE SCALE GENOMIC DNA]</scope>
    <source>
        <strain evidence="10 11">YB392</strain>
    </source>
</reference>
<organism evidence="10 11">
    <name type="scientific">Yarrowia lipolytica</name>
    <name type="common">Candida lipolytica</name>
    <dbReference type="NCBI Taxonomy" id="4952"/>
    <lineage>
        <taxon>Eukaryota</taxon>
        <taxon>Fungi</taxon>
        <taxon>Dikarya</taxon>
        <taxon>Ascomycota</taxon>
        <taxon>Saccharomycotina</taxon>
        <taxon>Dipodascomycetes</taxon>
        <taxon>Dipodascales</taxon>
        <taxon>Dipodascales incertae sedis</taxon>
        <taxon>Yarrowia</taxon>
    </lineage>
</organism>
<comment type="cofactor">
    <cofactor evidence="1 8">
        <name>Zn(2+)</name>
        <dbReference type="ChEBI" id="CHEBI:29105"/>
    </cofactor>
</comment>
<proteinExistence type="inferred from homology"/>
<dbReference type="GO" id="GO:0008270">
    <property type="term" value="F:zinc ion binding"/>
    <property type="evidence" value="ECO:0007669"/>
    <property type="project" value="InterPro"/>
</dbReference>
<sequence length="356" mass="37782">MEVSDVPKTQKAVVFEEVNGPLMYKDIPVPTPAKDELLVKVQYSGVCHSDLSIWKGDWAQQLRFSPKMPLVGGHEGAGEVVGMGDQVTGWQVGDRTGVKFISGSCLTCEHCSAGWDQHCVAPGVSGLLKDGSFQQYACVKAATAPRIPDSCDLAGVAPVLCAGITAYTALKNSGLKAGEWVVITGAGGGLGSYAVQYAKCMGFRVIAIDTGDDKETHTKELGAEVFIDFAKSGAGMIAEIHKLTGGGAHAVVNFAVQDAAVEAATLYVRTRGTLVLCALPPNGTVKSHILNHVGRGLTIKGSYVGNKLDTQEAIDFYARGLVKTKYRLGELSKLEEYYQQMLDGKIVGRVVVDNSK</sequence>
<dbReference type="SMART" id="SM00829">
    <property type="entry name" value="PKS_ER"/>
    <property type="match status" value="1"/>
</dbReference>
<evidence type="ECO:0000313" key="11">
    <source>
        <dbReference type="Proteomes" id="UP000256601"/>
    </source>
</evidence>
<evidence type="ECO:0000256" key="7">
    <source>
        <dbReference type="ARBA" id="ARBA00023027"/>
    </source>
</evidence>
<dbReference type="AlphaFoldDB" id="A0A371C570"/>
<dbReference type="InterPro" id="IPR011032">
    <property type="entry name" value="GroES-like_sf"/>
</dbReference>
<name>A0A371C570_YARLL</name>
<dbReference type="Pfam" id="PF08240">
    <property type="entry name" value="ADH_N"/>
    <property type="match status" value="1"/>
</dbReference>
<dbReference type="InterPro" id="IPR013149">
    <property type="entry name" value="ADH-like_C"/>
</dbReference>
<evidence type="ECO:0000256" key="2">
    <source>
        <dbReference type="ARBA" id="ARBA00008072"/>
    </source>
</evidence>
<dbReference type="GO" id="GO:0004022">
    <property type="term" value="F:alcohol dehydrogenase (NAD+) activity"/>
    <property type="evidence" value="ECO:0007669"/>
    <property type="project" value="UniProtKB-EC"/>
</dbReference>
<evidence type="ECO:0000256" key="4">
    <source>
        <dbReference type="ARBA" id="ARBA00022723"/>
    </source>
</evidence>
<dbReference type="InterPro" id="IPR036291">
    <property type="entry name" value="NAD(P)-bd_dom_sf"/>
</dbReference>